<reference evidence="1" key="1">
    <citation type="submission" date="2021-02" db="EMBL/GenBank/DDBJ databases">
        <authorList>
            <consortium name="DOE Joint Genome Institute"/>
            <person name="Ahrendt S."/>
            <person name="Looney B.P."/>
            <person name="Miyauchi S."/>
            <person name="Morin E."/>
            <person name="Drula E."/>
            <person name="Courty P.E."/>
            <person name="Chicoki N."/>
            <person name="Fauchery L."/>
            <person name="Kohler A."/>
            <person name="Kuo A."/>
            <person name="Labutti K."/>
            <person name="Pangilinan J."/>
            <person name="Lipzen A."/>
            <person name="Riley R."/>
            <person name="Andreopoulos W."/>
            <person name="He G."/>
            <person name="Johnson J."/>
            <person name="Barry K.W."/>
            <person name="Grigoriev I.V."/>
            <person name="Nagy L."/>
            <person name="Hibbett D."/>
            <person name="Henrissat B."/>
            <person name="Matheny P.B."/>
            <person name="Labbe J."/>
            <person name="Martin F."/>
        </authorList>
    </citation>
    <scope>NUCLEOTIDE SEQUENCE</scope>
    <source>
        <strain evidence="1">EC-137</strain>
    </source>
</reference>
<name>A0ACB8Q5Q8_9AGAM</name>
<keyword evidence="2" id="KW-1185">Reference proteome</keyword>
<protein>
    <submittedName>
        <fullName evidence="1">Uncharacterized protein</fullName>
    </submittedName>
</protein>
<dbReference type="EMBL" id="MU274001">
    <property type="protein sequence ID" value="KAI0027106.1"/>
    <property type="molecule type" value="Genomic_DNA"/>
</dbReference>
<evidence type="ECO:0000313" key="2">
    <source>
        <dbReference type="Proteomes" id="UP000814128"/>
    </source>
</evidence>
<reference evidence="1" key="2">
    <citation type="journal article" date="2022" name="New Phytol.">
        <title>Evolutionary transition to the ectomycorrhizal habit in the genomes of a hyperdiverse lineage of mushroom-forming fungi.</title>
        <authorList>
            <person name="Looney B."/>
            <person name="Miyauchi S."/>
            <person name="Morin E."/>
            <person name="Drula E."/>
            <person name="Courty P.E."/>
            <person name="Kohler A."/>
            <person name="Kuo A."/>
            <person name="LaButti K."/>
            <person name="Pangilinan J."/>
            <person name="Lipzen A."/>
            <person name="Riley R."/>
            <person name="Andreopoulos W."/>
            <person name="He G."/>
            <person name="Johnson J."/>
            <person name="Nolan M."/>
            <person name="Tritt A."/>
            <person name="Barry K.W."/>
            <person name="Grigoriev I.V."/>
            <person name="Nagy L.G."/>
            <person name="Hibbett D."/>
            <person name="Henrissat B."/>
            <person name="Matheny P.B."/>
            <person name="Labbe J."/>
            <person name="Martin F.M."/>
        </authorList>
    </citation>
    <scope>NUCLEOTIDE SEQUENCE</scope>
    <source>
        <strain evidence="1">EC-137</strain>
    </source>
</reference>
<sequence>MPIIMPLQVWQVDARYCCSRDAGALSLLPFHTKDLHPWYCLAWFNLIRKGEEHIFEIRQEWCLACYKVASGGSTRSRSCWSQETIDNILDALPDELIWDPEHYYLNLAAADNDTENAPAIAWPIAPAKAAAASGSRLCTVAASSRTGMTKPSTKSKGKQPAAAQCASVRPVHATTATLCAAAASSMCDDAAGSNVEVEEGEIDSTLPADMSWEYWSANIADMLCRSRKAWAHALVCAAVRCWGWLKTQTMYACVRATTVTTTSAVSDIASFVERLGGQLHDYVESQVPISTGRKCVHTSMGSEASK</sequence>
<gene>
    <name evidence="1" type="ORF">K488DRAFT_91300</name>
</gene>
<organism evidence="1 2">
    <name type="scientific">Vararia minispora EC-137</name>
    <dbReference type="NCBI Taxonomy" id="1314806"/>
    <lineage>
        <taxon>Eukaryota</taxon>
        <taxon>Fungi</taxon>
        <taxon>Dikarya</taxon>
        <taxon>Basidiomycota</taxon>
        <taxon>Agaricomycotina</taxon>
        <taxon>Agaricomycetes</taxon>
        <taxon>Russulales</taxon>
        <taxon>Lachnocladiaceae</taxon>
        <taxon>Vararia</taxon>
    </lineage>
</organism>
<evidence type="ECO:0000313" key="1">
    <source>
        <dbReference type="EMBL" id="KAI0027106.1"/>
    </source>
</evidence>
<dbReference type="Proteomes" id="UP000814128">
    <property type="component" value="Unassembled WGS sequence"/>
</dbReference>
<proteinExistence type="predicted"/>
<accession>A0ACB8Q5Q8</accession>
<comment type="caution">
    <text evidence="1">The sequence shown here is derived from an EMBL/GenBank/DDBJ whole genome shotgun (WGS) entry which is preliminary data.</text>
</comment>